<dbReference type="NCBIfam" id="NF000824">
    <property type="entry name" value="PRK00066.1"/>
    <property type="match status" value="1"/>
</dbReference>
<feature type="binding site" evidence="7">
    <location>
        <position position="86"/>
    </location>
    <ligand>
        <name>substrate</name>
    </ligand>
</feature>
<dbReference type="GO" id="GO:0006089">
    <property type="term" value="P:lactate metabolic process"/>
    <property type="evidence" value="ECO:0007669"/>
    <property type="project" value="TreeGrafter"/>
</dbReference>
<dbReference type="HAMAP" id="MF_00488">
    <property type="entry name" value="Lactate_dehydrog"/>
    <property type="match status" value="1"/>
</dbReference>
<dbReference type="FunFam" id="3.40.50.720:FF:000018">
    <property type="entry name" value="Malate dehydrogenase"/>
    <property type="match status" value="1"/>
</dbReference>
<dbReference type="Proteomes" id="UP000214975">
    <property type="component" value="Chromosome"/>
</dbReference>
<dbReference type="PROSITE" id="PS00064">
    <property type="entry name" value="L_LDH"/>
    <property type="match status" value="1"/>
</dbReference>
<dbReference type="Pfam" id="PF00056">
    <property type="entry name" value="Ldh_1_N"/>
    <property type="match status" value="1"/>
</dbReference>
<dbReference type="Pfam" id="PF02866">
    <property type="entry name" value="Ldh_1_C"/>
    <property type="match status" value="1"/>
</dbReference>
<comment type="pathway">
    <text evidence="1 7">Fermentation; pyruvate fermentation to lactate; (S)-lactate from pyruvate: step 1/1.</text>
</comment>
<feature type="binding site" evidence="7">
    <location>
        <position position="80"/>
    </location>
    <ligand>
        <name>substrate</name>
    </ligand>
</feature>
<dbReference type="PANTHER" id="PTHR43128">
    <property type="entry name" value="L-2-HYDROXYCARBOXYLATE DEHYDROGENASE (NAD(P)(+))"/>
    <property type="match status" value="1"/>
</dbReference>
<feature type="binding site" evidence="7">
    <location>
        <begin position="116"/>
        <end position="118"/>
    </location>
    <ligand>
        <name>NAD(+)</name>
        <dbReference type="ChEBI" id="CHEBI:57540"/>
    </ligand>
</feature>
<reference evidence="8" key="1">
    <citation type="submission" date="2016-08" db="EMBL/GenBank/DDBJ databases">
        <title>A novel genetic cassette of butanologenic Thermoanaerobacterium thermosaccharolyticum that directly convert cellulose to butanol.</title>
        <authorList>
            <person name="Li T."/>
            <person name="He J."/>
        </authorList>
    </citation>
    <scope>NUCLEOTIDE SEQUENCE [LARGE SCALE GENOMIC DNA]</scope>
    <source>
        <strain evidence="8">TG57</strain>
    </source>
</reference>
<comment type="function">
    <text evidence="7">Catalyzes the conversion of lactate to pyruvate.</text>
</comment>
<feature type="active site" description="Proton acceptor" evidence="7">
    <location>
        <position position="173"/>
    </location>
</feature>
<evidence type="ECO:0000256" key="2">
    <source>
        <dbReference type="ARBA" id="ARBA00006054"/>
    </source>
</evidence>
<dbReference type="EC" id="1.1.1.27" evidence="3 7"/>
<dbReference type="SUPFAM" id="SSF56327">
    <property type="entry name" value="LDH C-terminal domain-like"/>
    <property type="match status" value="1"/>
</dbReference>
<dbReference type="PANTHER" id="PTHR43128:SF16">
    <property type="entry name" value="L-LACTATE DEHYDROGENASE"/>
    <property type="match status" value="1"/>
</dbReference>
<dbReference type="InterPro" id="IPR022383">
    <property type="entry name" value="Lactate/malate_DH_C"/>
</dbReference>
<dbReference type="RefSeq" id="WP_094397017.1">
    <property type="nucleotide sequence ID" value="NZ_CP016893.1"/>
</dbReference>
<feature type="binding site" evidence="7">
    <location>
        <position position="166"/>
    </location>
    <ligand>
        <name>beta-D-fructose 1,6-bisphosphate</name>
        <dbReference type="ChEBI" id="CHEBI:32966"/>
        <note>allosteric activator</note>
    </ligand>
</feature>
<feature type="binding site" evidence="7">
    <location>
        <begin position="77"/>
        <end position="78"/>
    </location>
    <ligand>
        <name>NAD(+)</name>
        <dbReference type="ChEBI" id="CHEBI:57540"/>
    </ligand>
</feature>
<dbReference type="NCBIfam" id="TIGR01771">
    <property type="entry name" value="L-LDH-NAD"/>
    <property type="match status" value="1"/>
</dbReference>
<protein>
    <recommendedName>
        <fullName evidence="3 7">L-lactate dehydrogenase</fullName>
        <shortName evidence="7">L-LDH</shortName>
        <ecNumber evidence="3 7">1.1.1.27</ecNumber>
    </recommendedName>
</protein>
<dbReference type="PRINTS" id="PR00086">
    <property type="entry name" value="LLDHDRGNASE"/>
</dbReference>
<comment type="subcellular location">
    <subcellularLocation>
        <location evidence="7">Cytoplasm</location>
    </subcellularLocation>
</comment>
<feature type="binding site" evidence="7">
    <location>
        <position position="38"/>
    </location>
    <ligand>
        <name>NAD(+)</name>
        <dbReference type="ChEBI" id="CHEBI:57540"/>
    </ligand>
</feature>
<evidence type="ECO:0000256" key="1">
    <source>
        <dbReference type="ARBA" id="ARBA00004843"/>
    </source>
</evidence>
<gene>
    <name evidence="7" type="primary">ldh</name>
    <name evidence="8" type="ORF">Thert_00945</name>
</gene>
<evidence type="ECO:0000256" key="4">
    <source>
        <dbReference type="ARBA" id="ARBA00023002"/>
    </source>
</evidence>
<sequence>MSKVAIIGSGFVGATSAFTLALSGTVTDIVLVDLNKDKAIGDALDISHGIPLIQPVNVYAGDYKDIEGADVVVVTAGAAQKPGETRLDLVKKNTSIFKSMIPELLKYNDKAIYLIVTNPVDILTYVTYKIAKLPWGRVFGSGTVLDSSRFRYLLSKHCNIDPRNVHGRIIGEHGDTEFAAWSITNISGITFNEYCNLCGQACNTNFREEVENEVVNAAYKIIDKKGATYYAVAVAVRRIVECIIRDENSILTVSSPLNGQYGVRDVSLSLPSIVGKNGVARILDLPLADYEVEKFRRSASVMADVIKQLDI</sequence>
<name>A0A223HX67_THETR</name>
<evidence type="ECO:0000256" key="3">
    <source>
        <dbReference type="ARBA" id="ARBA00012967"/>
    </source>
</evidence>
<feature type="binding site" evidence="7">
    <location>
        <position position="141"/>
    </location>
    <ligand>
        <name>NAD(+)</name>
        <dbReference type="ChEBI" id="CHEBI:57540"/>
    </ligand>
</feature>
<feature type="modified residue" description="Phosphotyrosine" evidence="7">
    <location>
        <position position="219"/>
    </location>
</feature>
<keyword evidence="7" id="KW-0963">Cytoplasm</keyword>
<feature type="binding site" evidence="7">
    <location>
        <begin position="118"/>
        <end position="121"/>
    </location>
    <ligand>
        <name>substrate</name>
    </ligand>
</feature>
<dbReference type="InterPro" id="IPR001236">
    <property type="entry name" value="Lactate/malate_DH_N"/>
</dbReference>
<dbReference type="Gene3D" id="3.90.110.10">
    <property type="entry name" value="Lactate dehydrogenase/glycoside hydrolase, family 4, C-terminal"/>
    <property type="match status" value="1"/>
</dbReference>
<keyword evidence="7" id="KW-0597">Phosphoprotein</keyword>
<feature type="binding site" evidence="7">
    <location>
        <begin position="146"/>
        <end position="149"/>
    </location>
    <ligand>
        <name>substrate</name>
    </ligand>
</feature>
<dbReference type="NCBIfam" id="NF004863">
    <property type="entry name" value="PRK06223.1"/>
    <property type="match status" value="1"/>
</dbReference>
<feature type="binding site" evidence="7">
    <location>
        <position position="228"/>
    </location>
    <ligand>
        <name>substrate</name>
    </ligand>
</feature>
<dbReference type="GO" id="GO:0005737">
    <property type="term" value="C:cytoplasm"/>
    <property type="evidence" value="ECO:0007669"/>
    <property type="project" value="UniProtKB-SubCell"/>
</dbReference>
<feature type="binding site" evidence="7">
    <location>
        <position position="99"/>
    </location>
    <ligand>
        <name>NAD(+)</name>
        <dbReference type="ChEBI" id="CHEBI:57540"/>
    </ligand>
</feature>
<comment type="similarity">
    <text evidence="2 7">Belongs to the LDH/MDH superfamily. LDH family.</text>
</comment>
<organism evidence="8">
    <name type="scientific">Thermoanaerobacterium thermosaccharolyticum</name>
    <name type="common">Clostridium thermosaccharolyticum</name>
    <dbReference type="NCBI Taxonomy" id="1517"/>
    <lineage>
        <taxon>Bacteria</taxon>
        <taxon>Bacillati</taxon>
        <taxon>Bacillota</taxon>
        <taxon>Clostridia</taxon>
        <taxon>Thermoanaerobacterales</taxon>
        <taxon>Thermoanaerobacteraceae</taxon>
        <taxon>Thermoanaerobacterium</taxon>
    </lineage>
</organism>
<keyword evidence="7" id="KW-0021">Allosteric enzyme</keyword>
<keyword evidence="5 7" id="KW-0520">NAD</keyword>
<proteinExistence type="inferred from homology"/>
<dbReference type="AlphaFoldDB" id="A0A223HX67"/>
<evidence type="ECO:0000313" key="8">
    <source>
        <dbReference type="EMBL" id="AST57071.1"/>
    </source>
</evidence>
<dbReference type="InterPro" id="IPR036291">
    <property type="entry name" value="NAD(P)-bd_dom_sf"/>
</dbReference>
<dbReference type="GO" id="GO:0004459">
    <property type="term" value="F:L-lactate dehydrogenase (NAD+) activity"/>
    <property type="evidence" value="ECO:0007669"/>
    <property type="project" value="UniProtKB-UniRule"/>
</dbReference>
<evidence type="ECO:0000256" key="5">
    <source>
        <dbReference type="ARBA" id="ARBA00023027"/>
    </source>
</evidence>
<dbReference type="UniPathway" id="UPA00554">
    <property type="reaction ID" value="UER00611"/>
</dbReference>
<dbReference type="GO" id="GO:0006096">
    <property type="term" value="P:glycolytic process"/>
    <property type="evidence" value="ECO:0007669"/>
    <property type="project" value="UniProtKB-UniRule"/>
</dbReference>
<accession>A0A223HX67</accession>
<dbReference type="InterPro" id="IPR015955">
    <property type="entry name" value="Lactate_DH/Glyco_Ohase_4_C"/>
</dbReference>
<comment type="subunit">
    <text evidence="7">Homotetramer.</text>
</comment>
<evidence type="ECO:0000256" key="6">
    <source>
        <dbReference type="ARBA" id="ARBA00049258"/>
    </source>
</evidence>
<dbReference type="InterPro" id="IPR011304">
    <property type="entry name" value="L-lactate_DH"/>
</dbReference>
<dbReference type="SUPFAM" id="SSF51735">
    <property type="entry name" value="NAD(P)-binding Rossmann-fold domains"/>
    <property type="match status" value="1"/>
</dbReference>
<dbReference type="InterPro" id="IPR018177">
    <property type="entry name" value="L-lactate_DH_AS"/>
</dbReference>
<keyword evidence="4 7" id="KW-0560">Oxidoreductase</keyword>
<comment type="catalytic activity">
    <reaction evidence="6 7">
        <text>(S)-lactate + NAD(+) = pyruvate + NADH + H(+)</text>
        <dbReference type="Rhea" id="RHEA:23444"/>
        <dbReference type="ChEBI" id="CHEBI:15361"/>
        <dbReference type="ChEBI" id="CHEBI:15378"/>
        <dbReference type="ChEBI" id="CHEBI:16651"/>
        <dbReference type="ChEBI" id="CHEBI:57540"/>
        <dbReference type="ChEBI" id="CHEBI:57945"/>
        <dbReference type="EC" id="1.1.1.27"/>
    </reaction>
</comment>
<feature type="binding site" evidence="7">
    <location>
        <position position="151"/>
    </location>
    <ligand>
        <name>beta-D-fructose 1,6-bisphosphate</name>
        <dbReference type="ChEBI" id="CHEBI:32966"/>
        <note>allosteric activator</note>
    </ligand>
</feature>
<dbReference type="CDD" id="cd05292">
    <property type="entry name" value="LDH_2"/>
    <property type="match status" value="1"/>
</dbReference>
<dbReference type="EMBL" id="CP016893">
    <property type="protein sequence ID" value="AST57071.1"/>
    <property type="molecule type" value="Genomic_DNA"/>
</dbReference>
<feature type="binding site" evidence="7">
    <location>
        <position position="63"/>
    </location>
    <ligand>
        <name>NAD(+)</name>
        <dbReference type="ChEBI" id="CHEBI:57540"/>
    </ligand>
</feature>
<comment type="activity regulation">
    <text evidence="7">Allosterically activated by fructose 1,6-bisphosphate (FBP).</text>
</comment>
<feature type="binding site" evidence="7">
    <location>
        <position position="12"/>
    </location>
    <ligand>
        <name>NAD(+)</name>
        <dbReference type="ChEBI" id="CHEBI:57540"/>
    </ligand>
</feature>
<feature type="binding site" evidence="7">
    <location>
        <position position="33"/>
    </location>
    <ligand>
        <name>NAD(+)</name>
        <dbReference type="ChEBI" id="CHEBI:57540"/>
    </ligand>
</feature>
<evidence type="ECO:0000256" key="7">
    <source>
        <dbReference type="HAMAP-Rule" id="MF_00488"/>
    </source>
</evidence>
<dbReference type="InterPro" id="IPR001557">
    <property type="entry name" value="L-lactate/malate_DH"/>
</dbReference>
<dbReference type="PIRSF" id="PIRSF000102">
    <property type="entry name" value="Lac_mal_DH"/>
    <property type="match status" value="1"/>
</dbReference>
<dbReference type="Gene3D" id="3.40.50.720">
    <property type="entry name" value="NAD(P)-binding Rossmann-like Domain"/>
    <property type="match status" value="1"/>
</dbReference>